<dbReference type="InterPro" id="IPR017441">
    <property type="entry name" value="Protein_kinase_ATP_BS"/>
</dbReference>
<dbReference type="Gene3D" id="1.10.510.10">
    <property type="entry name" value="Transferase(Phosphotransferase) domain 1"/>
    <property type="match status" value="1"/>
</dbReference>
<keyword evidence="3" id="KW-1133">Transmembrane helix</keyword>
<feature type="transmembrane region" description="Helical" evidence="3">
    <location>
        <begin position="651"/>
        <end position="671"/>
    </location>
</feature>
<evidence type="ECO:0000313" key="6">
    <source>
        <dbReference type="Proteomes" id="UP001213000"/>
    </source>
</evidence>
<dbReference type="AlphaFoldDB" id="A0AAD5YYM8"/>
<dbReference type="InterPro" id="IPR005804">
    <property type="entry name" value="FA_desaturase_dom"/>
</dbReference>
<organism evidence="5 6">
    <name type="scientific">Leucocoprinus birnbaumii</name>
    <dbReference type="NCBI Taxonomy" id="56174"/>
    <lineage>
        <taxon>Eukaryota</taxon>
        <taxon>Fungi</taxon>
        <taxon>Dikarya</taxon>
        <taxon>Basidiomycota</taxon>
        <taxon>Agaricomycotina</taxon>
        <taxon>Agaricomycetes</taxon>
        <taxon>Agaricomycetidae</taxon>
        <taxon>Agaricales</taxon>
        <taxon>Agaricineae</taxon>
        <taxon>Agaricaceae</taxon>
        <taxon>Leucocoprinus</taxon>
    </lineage>
</organism>
<evidence type="ECO:0000256" key="2">
    <source>
        <dbReference type="SAM" id="MobiDB-lite"/>
    </source>
</evidence>
<evidence type="ECO:0000313" key="5">
    <source>
        <dbReference type="EMBL" id="KAJ3573215.1"/>
    </source>
</evidence>
<dbReference type="GO" id="GO:0004672">
    <property type="term" value="F:protein kinase activity"/>
    <property type="evidence" value="ECO:0007669"/>
    <property type="project" value="InterPro"/>
</dbReference>
<dbReference type="PROSITE" id="PS50011">
    <property type="entry name" value="PROTEIN_KINASE_DOM"/>
    <property type="match status" value="1"/>
</dbReference>
<feature type="domain" description="Protein kinase" evidence="4">
    <location>
        <begin position="41"/>
        <end position="306"/>
    </location>
</feature>
<keyword evidence="3" id="KW-0812">Transmembrane</keyword>
<evidence type="ECO:0000256" key="1">
    <source>
        <dbReference type="PROSITE-ProRule" id="PRU10141"/>
    </source>
</evidence>
<dbReference type="CDD" id="cd03507">
    <property type="entry name" value="Delta12-FADS-like"/>
    <property type="match status" value="1"/>
</dbReference>
<dbReference type="PANTHER" id="PTHR32100">
    <property type="entry name" value="OMEGA-6 FATTY ACID DESATURASE, CHLOROPLASTIC"/>
    <property type="match status" value="1"/>
</dbReference>
<dbReference type="SMART" id="SM00220">
    <property type="entry name" value="S_TKc"/>
    <property type="match status" value="1"/>
</dbReference>
<comment type="caution">
    <text evidence="5">The sequence shown here is derived from an EMBL/GenBank/DDBJ whole genome shotgun (WGS) entry which is preliminary data.</text>
</comment>
<dbReference type="GO" id="GO:0006629">
    <property type="term" value="P:lipid metabolic process"/>
    <property type="evidence" value="ECO:0007669"/>
    <property type="project" value="InterPro"/>
</dbReference>
<accession>A0AAD5YYM8</accession>
<name>A0AAD5YYM8_9AGAR</name>
<feature type="compositionally biased region" description="Basic and acidic residues" evidence="2">
    <location>
        <begin position="7"/>
        <end position="31"/>
    </location>
</feature>
<sequence length="1004" mass="113127">MTISESESEHTSQSDSCHSDEYSSEEDDRKPPPYPQTIQNWWLNEALGSGYSGSIFRAQNIYHGQIVALKMQWTQHPCPTNRYERYLYPLIQGGKGMPRLWDAGVVGEWDYLAIDLLGQSLDSIYRKSGKEVMNIGSVCCIAMQVIERLEFMHNRGVLHRDIQLGNCVLGLPPYDKVIYMIDFGFSKRYIDPYTKRHIPYSNVKRDFIGNYWFSSVNVHCRGKVPSRRDDLEAVALMLIHLLTPRGLSWTRNGVPKTSEAHDLLIREKRNALPEDLCKGLPLVFEEFLRYTRRLKFEQAPNYKEWIRNFRTLAVEEGYASSDDFIWPPPQPVVRHKTPNTPRRTLSPAVGKADMAGILGGLAKLDLGTRPVLVNHTNVINAAARNFQQVKEAEPDPEDVVEISDTLPEPAPALQGRYPLQKARQLESLAKQASSAVTNKDLSKLVSDFIQVMQSNSGRTLTRPAFQFLDMLYKQLDDPSVFIRPAKMSKTKSFNEPVPDTEKQPSRYKLGVVARLRREVGAARNNKELATMVADFAKVTNRSTGRTVPFLPPSRLSSCLIRRLSIMAPKEKSDGLTVDQGVFVVPDISIKELLDAIPSHCFKRSALRSSLYVLWDAFVIGCIYKATTFLDTFIDPAVIDLPHPFAYRFASWALWTLYGFWTGLFATGLWVIGHECGHQAFSESKFINNTAGWFIHSALGVPYHAWRITHGQHHASTGHMTNDQVFVPHTRSEVGLPPLDPSKEDLLGSRVTEEVMKELWEALGDSPIGAVLGSATYLLGGWPSYLLRNASGQSRYPKGTNHFSPSAIMFKPHQFWQIMWSNLGIALWIGGLTAWASQRGAWEVLTVYVVPYLWVNHWLVLITFLQHTDPLLPHYRAPEFTFPRGALATLDRNLLGDCGKLMGWIGAHATNGISETHVLHHVSSKIPHYNAWEASAALKKFLASRGIRLEGAPGGWAEVVRVFKECKFVEDEGDVLFFKNAYGVSQMRPVFADNTASDSGIELDK</sequence>
<protein>
    <recommendedName>
        <fullName evidence="4">Protein kinase domain-containing protein</fullName>
    </recommendedName>
</protein>
<keyword evidence="1" id="KW-0067">ATP-binding</keyword>
<reference evidence="5" key="1">
    <citation type="submission" date="2022-07" db="EMBL/GenBank/DDBJ databases">
        <title>Genome Sequence of Leucocoprinus birnbaumii.</title>
        <authorList>
            <person name="Buettner E."/>
        </authorList>
    </citation>
    <scope>NUCLEOTIDE SEQUENCE</scope>
    <source>
        <strain evidence="5">VT141</strain>
    </source>
</reference>
<feature type="transmembrane region" description="Helical" evidence="3">
    <location>
        <begin position="817"/>
        <end position="837"/>
    </location>
</feature>
<feature type="transmembrane region" description="Helical" evidence="3">
    <location>
        <begin position="843"/>
        <end position="864"/>
    </location>
</feature>
<evidence type="ECO:0000256" key="3">
    <source>
        <dbReference type="SAM" id="Phobius"/>
    </source>
</evidence>
<dbReference type="PROSITE" id="PS00107">
    <property type="entry name" value="PROTEIN_KINASE_ATP"/>
    <property type="match status" value="1"/>
</dbReference>
<feature type="binding site" evidence="1">
    <location>
        <position position="70"/>
    </location>
    <ligand>
        <name>ATP</name>
        <dbReference type="ChEBI" id="CHEBI:30616"/>
    </ligand>
</feature>
<dbReference type="GO" id="GO:0005524">
    <property type="term" value="F:ATP binding"/>
    <property type="evidence" value="ECO:0007669"/>
    <property type="project" value="UniProtKB-UniRule"/>
</dbReference>
<dbReference type="InterPro" id="IPR011009">
    <property type="entry name" value="Kinase-like_dom_sf"/>
</dbReference>
<dbReference type="Proteomes" id="UP001213000">
    <property type="component" value="Unassembled WGS sequence"/>
</dbReference>
<proteinExistence type="predicted"/>
<gene>
    <name evidence="5" type="ORF">NP233_g2579</name>
</gene>
<dbReference type="SUPFAM" id="SSF56112">
    <property type="entry name" value="Protein kinase-like (PK-like)"/>
    <property type="match status" value="1"/>
</dbReference>
<feature type="region of interest" description="Disordered" evidence="2">
    <location>
        <begin position="1"/>
        <end position="35"/>
    </location>
</feature>
<keyword evidence="1" id="KW-0547">Nucleotide-binding</keyword>
<dbReference type="CDD" id="cd14016">
    <property type="entry name" value="STKc_CK1"/>
    <property type="match status" value="1"/>
</dbReference>
<keyword evidence="6" id="KW-1185">Reference proteome</keyword>
<evidence type="ECO:0000259" key="4">
    <source>
        <dbReference type="PROSITE" id="PS50011"/>
    </source>
</evidence>
<keyword evidence="3" id="KW-0472">Membrane</keyword>
<dbReference type="Pfam" id="PF00069">
    <property type="entry name" value="Pkinase"/>
    <property type="match status" value="1"/>
</dbReference>
<dbReference type="InterPro" id="IPR000719">
    <property type="entry name" value="Prot_kinase_dom"/>
</dbReference>
<dbReference type="InterPro" id="IPR012171">
    <property type="entry name" value="Fatty_acid_desaturase"/>
</dbReference>
<dbReference type="GO" id="GO:0016491">
    <property type="term" value="F:oxidoreductase activity"/>
    <property type="evidence" value="ECO:0007669"/>
    <property type="project" value="InterPro"/>
</dbReference>
<dbReference type="EMBL" id="JANIEX010000111">
    <property type="protein sequence ID" value="KAJ3573215.1"/>
    <property type="molecule type" value="Genomic_DNA"/>
</dbReference>
<dbReference type="Pfam" id="PF00487">
    <property type="entry name" value="FA_desaturase"/>
    <property type="match status" value="1"/>
</dbReference>